<evidence type="ECO:0000313" key="5">
    <source>
        <dbReference type="Proteomes" id="UP001153328"/>
    </source>
</evidence>
<evidence type="ECO:0000313" key="4">
    <source>
        <dbReference type="EMBL" id="CAG7628691.1"/>
    </source>
</evidence>
<comment type="caution">
    <text evidence="4">The sequence shown here is derived from an EMBL/GenBank/DDBJ whole genome shotgun (WGS) entry which is preliminary data.</text>
</comment>
<organism evidence="4 5">
    <name type="scientific">Actinacidiphila bryophytorum</name>
    <dbReference type="NCBI Taxonomy" id="1436133"/>
    <lineage>
        <taxon>Bacteria</taxon>
        <taxon>Bacillati</taxon>
        <taxon>Actinomycetota</taxon>
        <taxon>Actinomycetes</taxon>
        <taxon>Kitasatosporales</taxon>
        <taxon>Streptomycetaceae</taxon>
        <taxon>Actinacidiphila</taxon>
    </lineage>
</organism>
<dbReference type="PANTHER" id="PTHR34512">
    <property type="entry name" value="CELL SURFACE PROTEIN"/>
    <property type="match status" value="1"/>
</dbReference>
<reference evidence="4" key="1">
    <citation type="submission" date="2021-06" db="EMBL/GenBank/DDBJ databases">
        <authorList>
            <person name="Arsene-Ploetze F."/>
        </authorList>
    </citation>
    <scope>NUCLEOTIDE SEQUENCE</scope>
    <source>
        <strain evidence="4">SBRY1</strain>
    </source>
</reference>
<dbReference type="AlphaFoldDB" id="A0A9W4E6I3"/>
<keyword evidence="2" id="KW-0472">Membrane</keyword>
<feature type="transmembrane region" description="Helical" evidence="2">
    <location>
        <begin position="84"/>
        <end position="105"/>
    </location>
</feature>
<evidence type="ECO:0000256" key="2">
    <source>
        <dbReference type="SAM" id="Phobius"/>
    </source>
</evidence>
<proteinExistence type="predicted"/>
<dbReference type="RefSeq" id="WP_205042582.1">
    <property type="nucleotide sequence ID" value="NZ_CAJVAX010000012.1"/>
</dbReference>
<feature type="region of interest" description="Disordered" evidence="1">
    <location>
        <begin position="1"/>
        <end position="80"/>
    </location>
</feature>
<dbReference type="Proteomes" id="UP001153328">
    <property type="component" value="Unassembled WGS sequence"/>
</dbReference>
<keyword evidence="5" id="KW-1185">Reference proteome</keyword>
<feature type="compositionally biased region" description="Pro residues" evidence="1">
    <location>
        <begin position="1"/>
        <end position="11"/>
    </location>
</feature>
<keyword evidence="2" id="KW-0812">Transmembrane</keyword>
<dbReference type="PANTHER" id="PTHR34512:SF30">
    <property type="entry name" value="OUTER MEMBRANE PROTEIN ASSEMBLY FACTOR BAMB"/>
    <property type="match status" value="1"/>
</dbReference>
<keyword evidence="2" id="KW-1133">Transmembrane helix</keyword>
<evidence type="ECO:0000259" key="3">
    <source>
        <dbReference type="Pfam" id="PF13360"/>
    </source>
</evidence>
<accession>A0A9W4E6I3</accession>
<protein>
    <submittedName>
        <fullName evidence="4">PQQ-like domain-containing protein</fullName>
    </submittedName>
</protein>
<dbReference type="InterPro" id="IPR015943">
    <property type="entry name" value="WD40/YVTN_repeat-like_dom_sf"/>
</dbReference>
<feature type="domain" description="Pyrrolo-quinoline quinone repeat" evidence="3">
    <location>
        <begin position="170"/>
        <end position="241"/>
    </location>
</feature>
<sequence>MPQSFPPPGPYQDPREADGTVPPFHARPVPREQNPYAQPVPPPAGPYAQGSFTPATAEPSSPVGRPGKRRGRQAAAGRRTGGRAVLAVAAAVALLLVGVGVYALAKGAPGHRSGPAAAGGTGAGLLTAGRPYRPDLAYLWNKTADPVAAEDGQYDTLGLWFVGRYAVKNEIGKVVAYDIDTGARAWSIPAPGRRDCSAARDSYAGLTAVQYGTSCEKVMAIDLAAGKVRWTVALPGGTGGQLDFAFSEMAISGDTLAVDWLTGSAGYRLSDHRPLWHSGYDASCNTDGYAGGARLVSVVNCNARAYEVELLDPARHGAATWKWSAPGGTVMSAVVSTDPVIVMIGTQGVPYRDVIALDDAGHQRWRISLGSGKYHIDSDGNELQAVHNVLVSGDAVYLSLGRDTAGQDRSIGGIVAFGLADGRQRWVAKSDALHSITAIGFQDGKLLAYEPPDPLARGWLVAVDPATGAIRRYATLPVDSYSRLGQLVMRSYPLWHNGSLYIVARSVYATTGHQAYLVALG</sequence>
<name>A0A9W4E6I3_9ACTN</name>
<dbReference type="InterPro" id="IPR002372">
    <property type="entry name" value="PQQ_rpt_dom"/>
</dbReference>
<dbReference type="InterPro" id="IPR011047">
    <property type="entry name" value="Quinoprotein_ADH-like_sf"/>
</dbReference>
<gene>
    <name evidence="4" type="ORF">SBRY_20497</name>
</gene>
<dbReference type="EMBL" id="CAJVAX010000012">
    <property type="protein sequence ID" value="CAG7628691.1"/>
    <property type="molecule type" value="Genomic_DNA"/>
</dbReference>
<dbReference type="SUPFAM" id="SSF50998">
    <property type="entry name" value="Quinoprotein alcohol dehydrogenase-like"/>
    <property type="match status" value="1"/>
</dbReference>
<dbReference type="Gene3D" id="2.130.10.10">
    <property type="entry name" value="YVTN repeat-like/Quinoprotein amine dehydrogenase"/>
    <property type="match status" value="2"/>
</dbReference>
<dbReference type="Pfam" id="PF13360">
    <property type="entry name" value="PQQ_2"/>
    <property type="match status" value="2"/>
</dbReference>
<evidence type="ECO:0000256" key="1">
    <source>
        <dbReference type="SAM" id="MobiDB-lite"/>
    </source>
</evidence>
<feature type="domain" description="Pyrrolo-quinoline quinone repeat" evidence="3">
    <location>
        <begin position="308"/>
        <end position="504"/>
    </location>
</feature>